<dbReference type="Pfam" id="PF11937">
    <property type="entry name" value="DUF3455"/>
    <property type="match status" value="1"/>
</dbReference>
<evidence type="ECO:0000256" key="1">
    <source>
        <dbReference type="SAM" id="SignalP"/>
    </source>
</evidence>
<dbReference type="Proteomes" id="UP000447873">
    <property type="component" value="Unassembled WGS sequence"/>
</dbReference>
<proteinExistence type="predicted"/>
<comment type="caution">
    <text evidence="2">The sequence shown here is derived from an EMBL/GenBank/DDBJ whole genome shotgun (WGS) entry which is preliminary data.</text>
</comment>
<name>A0A8H3YIT7_VENIN</name>
<reference evidence="2 3" key="1">
    <citation type="submission" date="2018-12" db="EMBL/GenBank/DDBJ databases">
        <title>Venturia inaequalis Genome Resource.</title>
        <authorList>
            <person name="Lichtner F.J."/>
        </authorList>
    </citation>
    <scope>NUCLEOTIDE SEQUENCE [LARGE SCALE GENOMIC DNA]</scope>
    <source>
        <strain evidence="2 3">120213</strain>
    </source>
</reference>
<protein>
    <recommendedName>
        <fullName evidence="4">Malate dehydrogenase</fullName>
    </recommendedName>
</protein>
<sequence length="227" mass="23171">MFQRTLLPMLLAFTGIITAAALPNPSPQNSERAIAIKLPASGLPPPTGSLHYIALALGTQNYTCAATPGSTTAAPVSIGAVAKLSNAAKYLRSHPDQLGTLTGLVLERSTKSGGASDPAQSLGLPYLGQHYFTAAPSSPEFDLTAVHARVVAKKLANVAAPANACSGSNNAGAVDWLELGDNGAGLSFGGVSYVYRVETAGGKAPATCSGKSGVFTVPYAAQYWFYG</sequence>
<feature type="chain" id="PRO_5034626979" description="Malate dehydrogenase" evidence="1">
    <location>
        <begin position="22"/>
        <end position="227"/>
    </location>
</feature>
<evidence type="ECO:0000313" key="2">
    <source>
        <dbReference type="EMBL" id="KAE9961268.1"/>
    </source>
</evidence>
<dbReference type="InterPro" id="IPR021851">
    <property type="entry name" value="DUF3455"/>
</dbReference>
<dbReference type="EMBL" id="WNWS01002346">
    <property type="protein sequence ID" value="KAE9961268.1"/>
    <property type="molecule type" value="Genomic_DNA"/>
</dbReference>
<dbReference type="PANTHER" id="PTHR35567:SF3">
    <property type="entry name" value="MALATE DEHYDROGENASE"/>
    <property type="match status" value="1"/>
</dbReference>
<keyword evidence="1" id="KW-0732">Signal</keyword>
<dbReference type="AlphaFoldDB" id="A0A8H3YIT7"/>
<organism evidence="2 3">
    <name type="scientific">Venturia inaequalis</name>
    <name type="common">Apple scab fungus</name>
    <dbReference type="NCBI Taxonomy" id="5025"/>
    <lineage>
        <taxon>Eukaryota</taxon>
        <taxon>Fungi</taxon>
        <taxon>Dikarya</taxon>
        <taxon>Ascomycota</taxon>
        <taxon>Pezizomycotina</taxon>
        <taxon>Dothideomycetes</taxon>
        <taxon>Pleosporomycetidae</taxon>
        <taxon>Venturiales</taxon>
        <taxon>Venturiaceae</taxon>
        <taxon>Venturia</taxon>
    </lineage>
</organism>
<gene>
    <name evidence="2" type="ORF">EG328_004237</name>
</gene>
<feature type="signal peptide" evidence="1">
    <location>
        <begin position="1"/>
        <end position="21"/>
    </location>
</feature>
<dbReference type="PANTHER" id="PTHR35567">
    <property type="entry name" value="MALATE DEHYDROGENASE (AFU_ORTHOLOGUE AFUA_2G13800)"/>
    <property type="match status" value="1"/>
</dbReference>
<evidence type="ECO:0000313" key="3">
    <source>
        <dbReference type="Proteomes" id="UP000447873"/>
    </source>
</evidence>
<evidence type="ECO:0008006" key="4">
    <source>
        <dbReference type="Google" id="ProtNLM"/>
    </source>
</evidence>
<accession>A0A8H3YIT7</accession>